<dbReference type="CDD" id="cd16027">
    <property type="entry name" value="SGSH"/>
    <property type="match status" value="1"/>
</dbReference>
<dbReference type="EMBL" id="CP036266">
    <property type="protein sequence ID" value="QDT21481.1"/>
    <property type="molecule type" value="Genomic_DNA"/>
</dbReference>
<dbReference type="RefSeq" id="WP_145185874.1">
    <property type="nucleotide sequence ID" value="NZ_CP036266.1"/>
</dbReference>
<dbReference type="PANTHER" id="PTHR42693">
    <property type="entry name" value="ARYLSULFATASE FAMILY MEMBER"/>
    <property type="match status" value="1"/>
</dbReference>
<evidence type="ECO:0000313" key="6">
    <source>
        <dbReference type="EMBL" id="QDT21481.1"/>
    </source>
</evidence>
<accession>A0A517PQ31</accession>
<evidence type="ECO:0000256" key="2">
    <source>
        <dbReference type="ARBA" id="ARBA00022801"/>
    </source>
</evidence>
<dbReference type="InterPro" id="IPR000917">
    <property type="entry name" value="Sulfatase_N"/>
</dbReference>
<evidence type="ECO:0000256" key="1">
    <source>
        <dbReference type="ARBA" id="ARBA00008779"/>
    </source>
</evidence>
<evidence type="ECO:0000259" key="5">
    <source>
        <dbReference type="Pfam" id="PF06439"/>
    </source>
</evidence>
<feature type="signal peptide" evidence="3">
    <location>
        <begin position="1"/>
        <end position="22"/>
    </location>
</feature>
<feature type="domain" description="3-keto-alpha-glucoside-1,2-lyase/3-keto-2-hydroxy-glucal hydratase" evidence="5">
    <location>
        <begin position="478"/>
        <end position="662"/>
    </location>
</feature>
<dbReference type="InterPro" id="IPR010496">
    <property type="entry name" value="AL/BT2_dom"/>
</dbReference>
<name>A0A517PQ31_9PLAN</name>
<dbReference type="Pfam" id="PF06439">
    <property type="entry name" value="3keto-disac_hyd"/>
    <property type="match status" value="1"/>
</dbReference>
<feature type="chain" id="PRO_5021854909" evidence="3">
    <location>
        <begin position="23"/>
        <end position="664"/>
    </location>
</feature>
<dbReference type="OrthoDB" id="9762324at2"/>
<comment type="similarity">
    <text evidence="1">Belongs to the sulfatase family.</text>
</comment>
<proteinExistence type="inferred from homology"/>
<gene>
    <name evidence="6" type="primary">atsA_19</name>
    <name evidence="6" type="ORF">HG66A1_32820</name>
</gene>
<evidence type="ECO:0000313" key="7">
    <source>
        <dbReference type="Proteomes" id="UP000320421"/>
    </source>
</evidence>
<protein>
    <submittedName>
        <fullName evidence="6">Arylsulfatase</fullName>
        <ecNumber evidence="6">3.1.6.1</ecNumber>
    </submittedName>
</protein>
<keyword evidence="7" id="KW-1185">Reference proteome</keyword>
<dbReference type="Pfam" id="PF00884">
    <property type="entry name" value="Sulfatase"/>
    <property type="match status" value="1"/>
</dbReference>
<evidence type="ECO:0000256" key="3">
    <source>
        <dbReference type="SAM" id="SignalP"/>
    </source>
</evidence>
<dbReference type="GO" id="GO:0004065">
    <property type="term" value="F:arylsulfatase activity"/>
    <property type="evidence" value="ECO:0007669"/>
    <property type="project" value="UniProtKB-EC"/>
</dbReference>
<dbReference type="PANTHER" id="PTHR42693:SF53">
    <property type="entry name" value="ENDO-4-O-SULFATASE"/>
    <property type="match status" value="1"/>
</dbReference>
<feature type="domain" description="Sulfatase N-terminal" evidence="4">
    <location>
        <begin position="26"/>
        <end position="313"/>
    </location>
</feature>
<evidence type="ECO:0000259" key="4">
    <source>
        <dbReference type="Pfam" id="PF00884"/>
    </source>
</evidence>
<dbReference type="Gene3D" id="3.40.720.10">
    <property type="entry name" value="Alkaline Phosphatase, subunit A"/>
    <property type="match status" value="1"/>
</dbReference>
<dbReference type="Gene3D" id="2.60.120.560">
    <property type="entry name" value="Exo-inulinase, domain 1"/>
    <property type="match status" value="1"/>
</dbReference>
<organism evidence="6 7">
    <name type="scientific">Gimesia chilikensis</name>
    <dbReference type="NCBI Taxonomy" id="2605989"/>
    <lineage>
        <taxon>Bacteria</taxon>
        <taxon>Pseudomonadati</taxon>
        <taxon>Planctomycetota</taxon>
        <taxon>Planctomycetia</taxon>
        <taxon>Planctomycetales</taxon>
        <taxon>Planctomycetaceae</taxon>
        <taxon>Gimesia</taxon>
    </lineage>
</organism>
<dbReference type="InterPro" id="IPR017850">
    <property type="entry name" value="Alkaline_phosphatase_core_sf"/>
</dbReference>
<dbReference type="InterPro" id="IPR050738">
    <property type="entry name" value="Sulfatase"/>
</dbReference>
<dbReference type="Proteomes" id="UP000320421">
    <property type="component" value="Chromosome"/>
</dbReference>
<keyword evidence="2 6" id="KW-0378">Hydrolase</keyword>
<reference evidence="6 7" key="1">
    <citation type="submission" date="2019-02" db="EMBL/GenBank/DDBJ databases">
        <title>Deep-cultivation of Planctomycetes and their phenomic and genomic characterization uncovers novel biology.</title>
        <authorList>
            <person name="Wiegand S."/>
            <person name="Jogler M."/>
            <person name="Boedeker C."/>
            <person name="Pinto D."/>
            <person name="Vollmers J."/>
            <person name="Rivas-Marin E."/>
            <person name="Kohn T."/>
            <person name="Peeters S.H."/>
            <person name="Heuer A."/>
            <person name="Rast P."/>
            <person name="Oberbeckmann S."/>
            <person name="Bunk B."/>
            <person name="Jeske O."/>
            <person name="Meyerdierks A."/>
            <person name="Storesund J.E."/>
            <person name="Kallscheuer N."/>
            <person name="Luecker S."/>
            <person name="Lage O.M."/>
            <person name="Pohl T."/>
            <person name="Merkel B.J."/>
            <person name="Hornburger P."/>
            <person name="Mueller R.-W."/>
            <person name="Bruemmer F."/>
            <person name="Labrenz M."/>
            <person name="Spormann A.M."/>
            <person name="Op den Camp H."/>
            <person name="Overmann J."/>
            <person name="Amann R."/>
            <person name="Jetten M.S.M."/>
            <person name="Mascher T."/>
            <person name="Medema M.H."/>
            <person name="Devos D.P."/>
            <person name="Kaster A.-K."/>
            <person name="Ovreas L."/>
            <person name="Rohde M."/>
            <person name="Galperin M.Y."/>
            <person name="Jogler C."/>
        </authorList>
    </citation>
    <scope>NUCLEOTIDE SEQUENCE [LARGE SCALE GENOMIC DNA]</scope>
    <source>
        <strain evidence="6 7">HG66A1</strain>
    </source>
</reference>
<dbReference type="AlphaFoldDB" id="A0A517PQ31"/>
<sequence length="664" mass="75466" precursor="true">MRCLFYLVVLSGLLFVPAESFAKARQNVLILFSDNQNQEDCGCYGNKVIKTPHIDQLAREGTRYQYAFATTASCGPCRGVFYTGLQTYANGQYGHPHGAHNFRLRPHVETVFALLHKNKYRTGMIGKYHLWPEDTTIDFQPKVGSYAVKAMSDLATEFIQQESDEPFFLVLGFHDPHPTSRTQPEWGVRAPEPGMPVEEYDPAQIQVPRYLPDRPEVREGLAGYYQQISYMDAGIGRILKALEEAGHADDTLVIFTSDHGSSEPGAMANHYDPGVHVPMIIREPGLPTEKQGVVSDAMVSLLDVTPTVLDWTQTKGPRYKLQGRSMLPTVGQQHTPGWDDVILAHNFHEVTMYYPMRTIRTRDYKLIWNLEWRSKYPLPIDTLSRATWNETLRLQEPTLGQRTVHKFLFRDEVELYDLKQDPDEVINVACQPENQDIRRALSEKLLKYLEESDDLWLKQYTLPISCESPAEEQEAEYMPLFNGKDLTGWTLKRANRKGYHVADGKLICPSDGGGFLFTEKEFGDFSLKFDFKLTEGANNGIAIRCPLVDQRPAYEGIEIQVLDNKGYPKKLKPTQYHGSVYDVIPAKKGALKPAGEWNHEEIICRGSKITVIVNDMPVLQTDLADIKDPKVLEKHPGLKRKRGHIGLLGHGSHVEYKNIRVKEY</sequence>
<dbReference type="SUPFAM" id="SSF53649">
    <property type="entry name" value="Alkaline phosphatase-like"/>
    <property type="match status" value="1"/>
</dbReference>
<keyword evidence="3" id="KW-0732">Signal</keyword>
<dbReference type="EC" id="3.1.6.1" evidence="6"/>